<proteinExistence type="inferred from homology"/>
<dbReference type="InterPro" id="IPR023165">
    <property type="entry name" value="rRNA_Ade_diMease-like_C"/>
</dbReference>
<dbReference type="Proteomes" id="UP000295247">
    <property type="component" value="Unassembled WGS sequence"/>
</dbReference>
<dbReference type="GO" id="GO:0052908">
    <property type="term" value="F:16S rRNA (adenine(1518)-N(6)/adenine(1519)-N(6))-dimethyltransferase activity"/>
    <property type="evidence" value="ECO:0007669"/>
    <property type="project" value="UniProtKB-EC"/>
</dbReference>
<dbReference type="HAMAP" id="MF_00607">
    <property type="entry name" value="16SrRNA_methyltr_A"/>
    <property type="match status" value="1"/>
</dbReference>
<dbReference type="NCBIfam" id="TIGR00755">
    <property type="entry name" value="ksgA"/>
    <property type="match status" value="1"/>
</dbReference>
<dbReference type="SUPFAM" id="SSF53335">
    <property type="entry name" value="S-adenosyl-L-methionine-dependent methyltransferases"/>
    <property type="match status" value="1"/>
</dbReference>
<evidence type="ECO:0000256" key="2">
    <source>
        <dbReference type="ARBA" id="ARBA00022552"/>
    </source>
</evidence>
<evidence type="ECO:0000256" key="5">
    <source>
        <dbReference type="ARBA" id="ARBA00022691"/>
    </source>
</evidence>
<dbReference type="InterPro" id="IPR020596">
    <property type="entry name" value="rRNA_Ade_Mease_Trfase_CS"/>
</dbReference>
<feature type="binding site" evidence="7 8">
    <location>
        <position position="16"/>
    </location>
    <ligand>
        <name>S-adenosyl-L-methionine</name>
        <dbReference type="ChEBI" id="CHEBI:59789"/>
    </ligand>
</feature>
<dbReference type="PROSITE" id="PS51689">
    <property type="entry name" value="SAM_RNA_A_N6_MT"/>
    <property type="match status" value="1"/>
</dbReference>
<dbReference type="FunFam" id="1.10.8.100:FF:000001">
    <property type="entry name" value="Ribosomal RNA small subunit methyltransferase A"/>
    <property type="match status" value="1"/>
</dbReference>
<evidence type="ECO:0000256" key="7">
    <source>
        <dbReference type="HAMAP-Rule" id="MF_00607"/>
    </source>
</evidence>
<dbReference type="EC" id="2.1.1.182" evidence="7"/>
<evidence type="ECO:0000256" key="6">
    <source>
        <dbReference type="ARBA" id="ARBA00022884"/>
    </source>
</evidence>
<evidence type="ECO:0000259" key="9">
    <source>
        <dbReference type="SMART" id="SM00650"/>
    </source>
</evidence>
<comment type="function">
    <text evidence="7">Specifically dimethylates two adjacent adenosines (A1518 and A1519) in the loop of a conserved hairpin near the 3'-end of 16S rRNA in the 30S particle. May play a critical role in biogenesis of 30S subunits.</text>
</comment>
<feature type="binding site" evidence="7 8">
    <location>
        <position position="109"/>
    </location>
    <ligand>
        <name>S-adenosyl-L-methionine</name>
        <dbReference type="ChEBI" id="CHEBI:59789"/>
    </ligand>
</feature>
<feature type="binding site" evidence="7 8">
    <location>
        <position position="41"/>
    </location>
    <ligand>
        <name>S-adenosyl-L-methionine</name>
        <dbReference type="ChEBI" id="CHEBI:59789"/>
    </ligand>
</feature>
<dbReference type="PANTHER" id="PTHR11727">
    <property type="entry name" value="DIMETHYLADENOSINE TRANSFERASE"/>
    <property type="match status" value="1"/>
</dbReference>
<keyword evidence="2 7" id="KW-0698">rRNA processing</keyword>
<dbReference type="InterPro" id="IPR011530">
    <property type="entry name" value="rRNA_adenine_dimethylase"/>
</dbReference>
<evidence type="ECO:0000313" key="11">
    <source>
        <dbReference type="Proteomes" id="UP000295247"/>
    </source>
</evidence>
<evidence type="ECO:0000256" key="3">
    <source>
        <dbReference type="ARBA" id="ARBA00022603"/>
    </source>
</evidence>
<dbReference type="AlphaFoldDB" id="A0A4R4AHR7"/>
<evidence type="ECO:0000313" key="10">
    <source>
        <dbReference type="EMBL" id="TCW38574.1"/>
    </source>
</evidence>
<gene>
    <name evidence="7" type="primary">rsmA</name>
    <name evidence="7" type="synonym">ksgA</name>
    <name evidence="10" type="ORF">EDC29_102470</name>
</gene>
<dbReference type="Gene3D" id="3.40.50.150">
    <property type="entry name" value="Vaccinia Virus protein VP39"/>
    <property type="match status" value="1"/>
</dbReference>
<reference evidence="10 11" key="1">
    <citation type="submission" date="2019-03" db="EMBL/GenBank/DDBJ databases">
        <title>Genomic Encyclopedia of Type Strains, Phase IV (KMG-IV): sequencing the most valuable type-strain genomes for metagenomic binning, comparative biology and taxonomic classification.</title>
        <authorList>
            <person name="Goeker M."/>
        </authorList>
    </citation>
    <scope>NUCLEOTIDE SEQUENCE [LARGE SCALE GENOMIC DNA]</scope>
    <source>
        <strain evidence="10 11">DSM 203</strain>
    </source>
</reference>
<dbReference type="InterPro" id="IPR001737">
    <property type="entry name" value="KsgA/Erm"/>
</dbReference>
<dbReference type="CDD" id="cd02440">
    <property type="entry name" value="AdoMet_MTases"/>
    <property type="match status" value="1"/>
</dbReference>
<evidence type="ECO:0000256" key="4">
    <source>
        <dbReference type="ARBA" id="ARBA00022679"/>
    </source>
</evidence>
<dbReference type="PROSITE" id="PS01131">
    <property type="entry name" value="RRNA_A_DIMETH"/>
    <property type="match status" value="1"/>
</dbReference>
<name>A0A4R4AHR7_MARGR</name>
<dbReference type="Pfam" id="PF00398">
    <property type="entry name" value="RrnaAD"/>
    <property type="match status" value="1"/>
</dbReference>
<dbReference type="InterPro" id="IPR029063">
    <property type="entry name" value="SAM-dependent_MTases_sf"/>
</dbReference>
<organism evidence="10 11">
    <name type="scientific">Marichromatium gracile</name>
    <name type="common">Chromatium gracile</name>
    <dbReference type="NCBI Taxonomy" id="1048"/>
    <lineage>
        <taxon>Bacteria</taxon>
        <taxon>Pseudomonadati</taxon>
        <taxon>Pseudomonadota</taxon>
        <taxon>Gammaproteobacteria</taxon>
        <taxon>Chromatiales</taxon>
        <taxon>Chromatiaceae</taxon>
        <taxon>Marichromatium</taxon>
    </lineage>
</organism>
<comment type="catalytic activity">
    <reaction evidence="7">
        <text>adenosine(1518)/adenosine(1519) in 16S rRNA + 4 S-adenosyl-L-methionine = N(6)-dimethyladenosine(1518)/N(6)-dimethyladenosine(1519) in 16S rRNA + 4 S-adenosyl-L-homocysteine + 4 H(+)</text>
        <dbReference type="Rhea" id="RHEA:19609"/>
        <dbReference type="Rhea" id="RHEA-COMP:10232"/>
        <dbReference type="Rhea" id="RHEA-COMP:10233"/>
        <dbReference type="ChEBI" id="CHEBI:15378"/>
        <dbReference type="ChEBI" id="CHEBI:57856"/>
        <dbReference type="ChEBI" id="CHEBI:59789"/>
        <dbReference type="ChEBI" id="CHEBI:74411"/>
        <dbReference type="ChEBI" id="CHEBI:74493"/>
        <dbReference type="EC" id="2.1.1.182"/>
    </reaction>
</comment>
<keyword evidence="4 7" id="KW-0808">Transferase</keyword>
<keyword evidence="5 7" id="KW-0949">S-adenosyl-L-methionine</keyword>
<feature type="binding site" evidence="7 8">
    <location>
        <position position="87"/>
    </location>
    <ligand>
        <name>S-adenosyl-L-methionine</name>
        <dbReference type="ChEBI" id="CHEBI:59789"/>
    </ligand>
</feature>
<dbReference type="PANTHER" id="PTHR11727:SF7">
    <property type="entry name" value="DIMETHYLADENOSINE TRANSFERASE-RELATED"/>
    <property type="match status" value="1"/>
</dbReference>
<dbReference type="SMART" id="SM00650">
    <property type="entry name" value="rADc"/>
    <property type="match status" value="1"/>
</dbReference>
<evidence type="ECO:0000256" key="8">
    <source>
        <dbReference type="PROSITE-ProRule" id="PRU01026"/>
    </source>
</evidence>
<accession>A0A4R4AHR7</accession>
<comment type="subcellular location">
    <subcellularLocation>
        <location evidence="7">Cytoplasm</location>
    </subcellularLocation>
</comment>
<feature type="domain" description="Ribosomal RNA adenine methylase transferase N-terminal" evidence="9">
    <location>
        <begin position="21"/>
        <end position="194"/>
    </location>
</feature>
<keyword evidence="3 7" id="KW-0489">Methyltransferase</keyword>
<comment type="caution">
    <text evidence="10">The sequence shown here is derived from an EMBL/GenBank/DDBJ whole genome shotgun (WGS) entry which is preliminary data.</text>
</comment>
<feature type="binding site" evidence="7 8">
    <location>
        <position position="62"/>
    </location>
    <ligand>
        <name>S-adenosyl-L-methionine</name>
        <dbReference type="ChEBI" id="CHEBI:59789"/>
    </ligand>
</feature>
<dbReference type="EMBL" id="SMDC01000002">
    <property type="protein sequence ID" value="TCW38574.1"/>
    <property type="molecule type" value="Genomic_DNA"/>
</dbReference>
<dbReference type="InterPro" id="IPR020598">
    <property type="entry name" value="rRNA_Ade_methylase_Trfase_N"/>
</dbReference>
<comment type="similarity">
    <text evidence="7">Belongs to the class I-like SAM-binding methyltransferase superfamily. rRNA adenine N(6)-methyltransferase family. RsmA subfamily.</text>
</comment>
<sequence length="269" mass="29609">MLTPHQPRKRFGQNFLHDQGVIARIHAAIAARPGERLVEIGPGQGAITAGLLEAVGELDVVELDRDLIEPLRARLGGRGTLRIHNVDALKFDLCALRQGPEERVRVVGNLPYNISTPLLFHFLAQSHCLADLHLMLQKEVVDRMVAEPGSKIYGRLSVMVQTQCRARSLLRIGPGAFTPAPKVDSAVVRLEPVADLYPLADPERHARIVAAAFGQRRKTLRNSLSGLVTPEQFERAEIDPMRRAETLSVTEYATLANAATCQDGQKTEN</sequence>
<dbReference type="RefSeq" id="WP_123139659.1">
    <property type="nucleotide sequence ID" value="NZ_NRRH01000040.1"/>
</dbReference>
<protein>
    <recommendedName>
        <fullName evidence="7">Ribosomal RNA small subunit methyltransferase A</fullName>
        <ecNumber evidence="7">2.1.1.182</ecNumber>
    </recommendedName>
    <alternativeName>
        <fullName evidence="7">16S rRNA (adenine(1518)-N(6)/adenine(1519)-N(6))-dimethyltransferase</fullName>
    </alternativeName>
    <alternativeName>
        <fullName evidence="7">16S rRNA dimethyladenosine transferase</fullName>
    </alternativeName>
    <alternativeName>
        <fullName evidence="7">16S rRNA dimethylase</fullName>
    </alternativeName>
    <alternativeName>
        <fullName evidence="7">S-adenosylmethionine-6-N', N'-adenosyl(rRNA) dimethyltransferase</fullName>
    </alternativeName>
</protein>
<dbReference type="GO" id="GO:0005829">
    <property type="term" value="C:cytosol"/>
    <property type="evidence" value="ECO:0007669"/>
    <property type="project" value="TreeGrafter"/>
</dbReference>
<keyword evidence="1 7" id="KW-0963">Cytoplasm</keyword>
<dbReference type="Gene3D" id="1.10.8.100">
    <property type="entry name" value="Ribosomal RNA adenine dimethylase-like, domain 2"/>
    <property type="match status" value="1"/>
</dbReference>
<dbReference type="GO" id="GO:0003723">
    <property type="term" value="F:RNA binding"/>
    <property type="evidence" value="ECO:0007669"/>
    <property type="project" value="UniProtKB-UniRule"/>
</dbReference>
<evidence type="ECO:0000256" key="1">
    <source>
        <dbReference type="ARBA" id="ARBA00022490"/>
    </source>
</evidence>
<feature type="binding site" evidence="7 8">
    <location>
        <position position="14"/>
    </location>
    <ligand>
        <name>S-adenosyl-L-methionine</name>
        <dbReference type="ChEBI" id="CHEBI:59789"/>
    </ligand>
</feature>
<keyword evidence="6 7" id="KW-0694">RNA-binding</keyword>